<accession>A0A914ZAV8</accession>
<dbReference type="AlphaFoldDB" id="A0A914ZAV8"/>
<sequence>MLKSNISEQAIHGVRINGIGPLTVEAASTDPNLDITPLNIHQYPQNPGIWASTTCPDDNSPPEMAQMPPPPYMMMNHGNYNNEMPSSGNYGYPSNSATGGYMPSGGGGGGGHGISADYSSLSSPSCSD</sequence>
<dbReference type="Proteomes" id="UP000887577">
    <property type="component" value="Unplaced"/>
</dbReference>
<evidence type="ECO:0000313" key="3">
    <source>
        <dbReference type="WBParaSite" id="PSU_v2.g8899.t1"/>
    </source>
</evidence>
<evidence type="ECO:0000313" key="2">
    <source>
        <dbReference type="Proteomes" id="UP000887577"/>
    </source>
</evidence>
<keyword evidence="2" id="KW-1185">Reference proteome</keyword>
<dbReference type="WBParaSite" id="PSU_v2.g8899.t1">
    <property type="protein sequence ID" value="PSU_v2.g8899.t1"/>
    <property type="gene ID" value="PSU_v2.g8899"/>
</dbReference>
<proteinExistence type="predicted"/>
<feature type="compositionally biased region" description="Gly residues" evidence="1">
    <location>
        <begin position="102"/>
        <end position="113"/>
    </location>
</feature>
<organism evidence="2 3">
    <name type="scientific">Panagrolaimus superbus</name>
    <dbReference type="NCBI Taxonomy" id="310955"/>
    <lineage>
        <taxon>Eukaryota</taxon>
        <taxon>Metazoa</taxon>
        <taxon>Ecdysozoa</taxon>
        <taxon>Nematoda</taxon>
        <taxon>Chromadorea</taxon>
        <taxon>Rhabditida</taxon>
        <taxon>Tylenchina</taxon>
        <taxon>Panagrolaimomorpha</taxon>
        <taxon>Panagrolaimoidea</taxon>
        <taxon>Panagrolaimidae</taxon>
        <taxon>Panagrolaimus</taxon>
    </lineage>
</organism>
<feature type="compositionally biased region" description="Low complexity" evidence="1">
    <location>
        <begin position="115"/>
        <end position="128"/>
    </location>
</feature>
<feature type="region of interest" description="Disordered" evidence="1">
    <location>
        <begin position="49"/>
        <end position="70"/>
    </location>
</feature>
<feature type="compositionally biased region" description="Polar residues" evidence="1">
    <location>
        <begin position="85"/>
        <end position="98"/>
    </location>
</feature>
<feature type="region of interest" description="Disordered" evidence="1">
    <location>
        <begin position="85"/>
        <end position="128"/>
    </location>
</feature>
<name>A0A914ZAV8_9BILA</name>
<reference evidence="3" key="1">
    <citation type="submission" date="2022-11" db="UniProtKB">
        <authorList>
            <consortium name="WormBaseParasite"/>
        </authorList>
    </citation>
    <scope>IDENTIFICATION</scope>
</reference>
<protein>
    <submittedName>
        <fullName evidence="3">Uncharacterized protein</fullName>
    </submittedName>
</protein>
<evidence type="ECO:0000256" key="1">
    <source>
        <dbReference type="SAM" id="MobiDB-lite"/>
    </source>
</evidence>